<dbReference type="Proteomes" id="UP000028123">
    <property type="component" value="Unassembled WGS sequence"/>
</dbReference>
<dbReference type="RefSeq" id="WP_036683300.1">
    <property type="nucleotide sequence ID" value="NZ_JNVM01000012.1"/>
</dbReference>
<organism evidence="2 3">
    <name type="scientific">Paenibacillus tyrfis</name>
    <dbReference type="NCBI Taxonomy" id="1501230"/>
    <lineage>
        <taxon>Bacteria</taxon>
        <taxon>Bacillati</taxon>
        <taxon>Bacillota</taxon>
        <taxon>Bacilli</taxon>
        <taxon>Bacillales</taxon>
        <taxon>Paenibacillaceae</taxon>
        <taxon>Paenibacillus</taxon>
    </lineage>
</organism>
<protein>
    <recommendedName>
        <fullName evidence="4">Import component protein</fullName>
    </recommendedName>
</protein>
<keyword evidence="3" id="KW-1185">Reference proteome</keyword>
<keyword evidence="1" id="KW-0472">Membrane</keyword>
<feature type="transmembrane region" description="Helical" evidence="1">
    <location>
        <begin position="48"/>
        <end position="72"/>
    </location>
</feature>
<evidence type="ECO:0000313" key="3">
    <source>
        <dbReference type="Proteomes" id="UP000028123"/>
    </source>
</evidence>
<feature type="transmembrane region" description="Helical" evidence="1">
    <location>
        <begin position="19"/>
        <end position="36"/>
    </location>
</feature>
<evidence type="ECO:0000256" key="1">
    <source>
        <dbReference type="SAM" id="Phobius"/>
    </source>
</evidence>
<evidence type="ECO:0000313" key="2">
    <source>
        <dbReference type="EMBL" id="KEQ25017.1"/>
    </source>
</evidence>
<dbReference type="eggNOG" id="COG4818">
    <property type="taxonomic scope" value="Bacteria"/>
</dbReference>
<dbReference type="EMBL" id="JNVM01000012">
    <property type="protein sequence ID" value="KEQ25017.1"/>
    <property type="molecule type" value="Genomic_DNA"/>
</dbReference>
<keyword evidence="1" id="KW-1133">Transmembrane helix</keyword>
<keyword evidence="1" id="KW-0812">Transmembrane</keyword>
<evidence type="ECO:0008006" key="4">
    <source>
        <dbReference type="Google" id="ProtNLM"/>
    </source>
</evidence>
<name>A0A081P2U4_9BACL</name>
<comment type="caution">
    <text evidence="2">The sequence shown here is derived from an EMBL/GenBank/DDBJ whole genome shotgun (WGS) entry which is preliminary data.</text>
</comment>
<proteinExistence type="predicted"/>
<dbReference type="AlphaFoldDB" id="A0A081P2U4"/>
<gene>
    <name evidence="2" type="ORF">ET33_04795</name>
</gene>
<reference evidence="2 3" key="1">
    <citation type="submission" date="2014-06" db="EMBL/GenBank/DDBJ databases">
        <title>Draft genome sequence of Paenibacillus sp. MSt1.</title>
        <authorList>
            <person name="Aw Y.K."/>
            <person name="Ong K.S."/>
            <person name="Gan H.M."/>
            <person name="Lee S.M."/>
        </authorList>
    </citation>
    <scope>NUCLEOTIDE SEQUENCE [LARGE SCALE GENOMIC DNA]</scope>
    <source>
        <strain evidence="2 3">MSt1</strain>
    </source>
</reference>
<feature type="transmembrane region" description="Helical" evidence="1">
    <location>
        <begin position="78"/>
        <end position="96"/>
    </location>
</feature>
<accession>A0A081P2U4</accession>
<sequence>MDNGPHESPEPEDIRSSQWIAAAAYLLFFLPLLAAPKSRYAMFHANQGLVLLLTSIAANLVLGLLPLIGLLLVPLANLGLLVLFIMGILNTVNGWMKPLPIIGGLILIKTP</sequence>